<evidence type="ECO:0000259" key="5">
    <source>
        <dbReference type="SMART" id="SM00228"/>
    </source>
</evidence>
<dbReference type="GO" id="GO:0005737">
    <property type="term" value="C:cytoplasm"/>
    <property type="evidence" value="ECO:0007669"/>
    <property type="project" value="TreeGrafter"/>
</dbReference>
<comment type="similarity">
    <text evidence="1">Belongs to the proteasome subunit p27 family.</text>
</comment>
<dbReference type="OrthoDB" id="72325at2759"/>
<dbReference type="KEGG" id="phu:Phum_PHUM235790"/>
<dbReference type="FunFam" id="2.30.42.10:FF:000107">
    <property type="entry name" value="26S proteasome non-ATPase regulatory subunit 9"/>
    <property type="match status" value="1"/>
</dbReference>
<keyword evidence="3" id="KW-0143">Chaperone</keyword>
<evidence type="ECO:0000256" key="1">
    <source>
        <dbReference type="ARBA" id="ARBA00005256"/>
    </source>
</evidence>
<dbReference type="InParanoid" id="E0VIY5"/>
<keyword evidence="8" id="KW-1185">Reference proteome</keyword>
<dbReference type="CTD" id="8230208"/>
<protein>
    <recommendedName>
        <fullName evidence="2">26S proteasome non-ATPase regulatory subunit 9</fullName>
    </recommendedName>
    <alternativeName>
        <fullName evidence="4">26S proteasome regulatory subunit p27</fullName>
    </alternativeName>
</protein>
<dbReference type="GO" id="GO:0000502">
    <property type="term" value="C:proteasome complex"/>
    <property type="evidence" value="ECO:0007669"/>
    <property type="project" value="UniProtKB-KW"/>
</dbReference>
<dbReference type="FunCoup" id="E0VIY5">
    <property type="interactions" value="2490"/>
</dbReference>
<evidence type="ECO:0000313" key="7">
    <source>
        <dbReference type="EnsemblMetazoa" id="PHUM235790-PA"/>
    </source>
</evidence>
<dbReference type="AlphaFoldDB" id="E0VIY5"/>
<name>E0VIY5_PEDHC</name>
<dbReference type="Pfam" id="PF17820">
    <property type="entry name" value="PDZ_6"/>
    <property type="match status" value="1"/>
</dbReference>
<dbReference type="InterPro" id="IPR040815">
    <property type="entry name" value="Nas2_N"/>
</dbReference>
<dbReference type="PANTHER" id="PTHR12651">
    <property type="entry name" value="26S PROTEASOME NON-ATPASE REGULATORY SUBUNIT 9"/>
    <property type="match status" value="1"/>
</dbReference>
<dbReference type="EnsemblMetazoa" id="PHUM235790-RA">
    <property type="protein sequence ID" value="PHUM235790-PA"/>
    <property type="gene ID" value="PHUM235790"/>
</dbReference>
<dbReference type="GO" id="GO:0005634">
    <property type="term" value="C:nucleus"/>
    <property type="evidence" value="ECO:0007669"/>
    <property type="project" value="TreeGrafter"/>
</dbReference>
<dbReference type="Gene3D" id="6.10.140.1710">
    <property type="match status" value="1"/>
</dbReference>
<dbReference type="PANTHER" id="PTHR12651:SF1">
    <property type="entry name" value="26S PROTEASOME NON-ATPASE REGULATORY SUBUNIT 9"/>
    <property type="match status" value="1"/>
</dbReference>
<evidence type="ECO:0000256" key="3">
    <source>
        <dbReference type="ARBA" id="ARBA00023186"/>
    </source>
</evidence>
<dbReference type="GO" id="GO:0070682">
    <property type="term" value="P:proteasome regulatory particle assembly"/>
    <property type="evidence" value="ECO:0007669"/>
    <property type="project" value="InterPro"/>
</dbReference>
<dbReference type="SMART" id="SM00228">
    <property type="entry name" value="PDZ"/>
    <property type="match status" value="1"/>
</dbReference>
<dbReference type="SUPFAM" id="SSF50156">
    <property type="entry name" value="PDZ domain-like"/>
    <property type="match status" value="1"/>
</dbReference>
<reference evidence="6" key="1">
    <citation type="submission" date="2007-04" db="EMBL/GenBank/DDBJ databases">
        <title>Annotation of Pediculus humanus corporis strain USDA.</title>
        <authorList>
            <person name="Kirkness E."/>
            <person name="Hannick L."/>
            <person name="Hass B."/>
            <person name="Bruggner R."/>
            <person name="Lawson D."/>
            <person name="Bidwell S."/>
            <person name="Joardar V."/>
            <person name="Caler E."/>
            <person name="Walenz B."/>
            <person name="Inman J."/>
            <person name="Schobel S."/>
            <person name="Galinsky K."/>
            <person name="Amedeo P."/>
            <person name="Strausberg R."/>
        </authorList>
    </citation>
    <scope>NUCLEOTIDE SEQUENCE</scope>
    <source>
        <strain evidence="6">USDA</strain>
    </source>
</reference>
<sequence length="203" mass="22822">MTSQEPITRETVLNLMEYKDKIEKQLYQLKQILDGNGVGMNDDLVDSEGYPRQDIDVYQVRHARHQIICLQNDHKEIMKKIEEGLHFLHGQSLDSVEEPSNSTKCVNDYSMPIAKVSFVEPGSPADLAGLQVDDFILSFGSINYDNFKSLQEIGAVTQHSVGKKVPVTVKRFGVTKKLILIPNTWSGKGLLGCNILPVEHVER</sequence>
<dbReference type="HOGENOM" id="CLU_073146_2_1_1"/>
<dbReference type="VEuPathDB" id="VectorBase:PHUM235790"/>
<dbReference type="Gene3D" id="2.30.42.10">
    <property type="match status" value="1"/>
</dbReference>
<dbReference type="eggNOG" id="KOG3129">
    <property type="taxonomic scope" value="Eukaryota"/>
</dbReference>
<dbReference type="RefSeq" id="XP_002426079.1">
    <property type="nucleotide sequence ID" value="XM_002426034.1"/>
</dbReference>
<gene>
    <name evidence="7" type="primary">8230208</name>
    <name evidence="6" type="ORF">Phum_PHUM235790</name>
</gene>
<evidence type="ECO:0000313" key="6">
    <source>
        <dbReference type="EMBL" id="EEB13341.1"/>
    </source>
</evidence>
<feature type="domain" description="PDZ" evidence="5">
    <location>
        <begin position="86"/>
        <end position="173"/>
    </location>
</feature>
<dbReference type="Proteomes" id="UP000009046">
    <property type="component" value="Unassembled WGS sequence"/>
</dbReference>
<evidence type="ECO:0000256" key="4">
    <source>
        <dbReference type="ARBA" id="ARBA00030007"/>
    </source>
</evidence>
<evidence type="ECO:0000313" key="8">
    <source>
        <dbReference type="Proteomes" id="UP000009046"/>
    </source>
</evidence>
<proteinExistence type="inferred from homology"/>
<evidence type="ECO:0000256" key="2">
    <source>
        <dbReference type="ARBA" id="ARBA00014937"/>
    </source>
</evidence>
<dbReference type="EMBL" id="DS235215">
    <property type="protein sequence ID" value="EEB13341.1"/>
    <property type="molecule type" value="Genomic_DNA"/>
</dbReference>
<dbReference type="InterPro" id="IPR035269">
    <property type="entry name" value="PSMD9"/>
</dbReference>
<reference evidence="7" key="3">
    <citation type="submission" date="2020-05" db="UniProtKB">
        <authorList>
            <consortium name="EnsemblMetazoa"/>
        </authorList>
    </citation>
    <scope>IDENTIFICATION</scope>
    <source>
        <strain evidence="7">USDA</strain>
    </source>
</reference>
<dbReference type="STRING" id="121224.E0VIY5"/>
<dbReference type="InterPro" id="IPR001478">
    <property type="entry name" value="PDZ"/>
</dbReference>
<dbReference type="EMBL" id="AAZO01002737">
    <property type="status" value="NOT_ANNOTATED_CDS"/>
    <property type="molecule type" value="Genomic_DNA"/>
</dbReference>
<organism>
    <name type="scientific">Pediculus humanus subsp. corporis</name>
    <name type="common">Body louse</name>
    <dbReference type="NCBI Taxonomy" id="121224"/>
    <lineage>
        <taxon>Eukaryota</taxon>
        <taxon>Metazoa</taxon>
        <taxon>Ecdysozoa</taxon>
        <taxon>Arthropoda</taxon>
        <taxon>Hexapoda</taxon>
        <taxon>Insecta</taxon>
        <taxon>Pterygota</taxon>
        <taxon>Neoptera</taxon>
        <taxon>Paraneoptera</taxon>
        <taxon>Psocodea</taxon>
        <taxon>Troctomorpha</taxon>
        <taxon>Phthiraptera</taxon>
        <taxon>Anoplura</taxon>
        <taxon>Pediculidae</taxon>
        <taxon>Pediculus</taxon>
    </lineage>
</organism>
<dbReference type="OMA" id="DWGGRGM"/>
<dbReference type="InterPro" id="IPR036034">
    <property type="entry name" value="PDZ_sf"/>
</dbReference>
<dbReference type="Pfam" id="PF18265">
    <property type="entry name" value="Nas2_N"/>
    <property type="match status" value="1"/>
</dbReference>
<accession>E0VIY5</accession>
<keyword evidence="6" id="KW-0647">Proteasome</keyword>
<dbReference type="InterPro" id="IPR041489">
    <property type="entry name" value="PDZ_6"/>
</dbReference>
<reference evidence="6" key="2">
    <citation type="submission" date="2007-04" db="EMBL/GenBank/DDBJ databases">
        <title>The genome of the human body louse.</title>
        <authorList>
            <consortium name="The Human Body Louse Genome Consortium"/>
            <person name="Kirkness E."/>
            <person name="Walenz B."/>
            <person name="Hass B."/>
            <person name="Bruggner R."/>
            <person name="Strausberg R."/>
        </authorList>
    </citation>
    <scope>NUCLEOTIDE SEQUENCE</scope>
    <source>
        <strain evidence="6">USDA</strain>
    </source>
</reference>
<dbReference type="GeneID" id="8230208"/>